<reference evidence="1 2" key="1">
    <citation type="journal article" date="2019" name="Sci. Rep.">
        <title>Orb-weaving spider Araneus ventricosus genome elucidates the spidroin gene catalogue.</title>
        <authorList>
            <person name="Kono N."/>
            <person name="Nakamura H."/>
            <person name="Ohtoshi R."/>
            <person name="Moran D.A.P."/>
            <person name="Shinohara A."/>
            <person name="Yoshida Y."/>
            <person name="Fujiwara M."/>
            <person name="Mori M."/>
            <person name="Tomita M."/>
            <person name="Arakawa K."/>
        </authorList>
    </citation>
    <scope>NUCLEOTIDE SEQUENCE [LARGE SCALE GENOMIC DNA]</scope>
</reference>
<dbReference type="Proteomes" id="UP000499080">
    <property type="component" value="Unassembled WGS sequence"/>
</dbReference>
<gene>
    <name evidence="1" type="ORF">AVEN_118748_1</name>
</gene>
<evidence type="ECO:0000313" key="1">
    <source>
        <dbReference type="EMBL" id="GBL96203.1"/>
    </source>
</evidence>
<protein>
    <submittedName>
        <fullName evidence="1">Uncharacterized protein</fullName>
    </submittedName>
</protein>
<sequence length="101" mass="11391">MVLTSLLVLSRYTCQTRFSPSTDQSSRKAKYQAYIQDDFLIELSAESEISRKPRPYHQATVIVFALMVGYPENGMSAEVSFSAFDRVTEIDPGIPQGTFKM</sequence>
<comment type="caution">
    <text evidence="1">The sequence shown here is derived from an EMBL/GenBank/DDBJ whole genome shotgun (WGS) entry which is preliminary data.</text>
</comment>
<name>A0A4Y2BW88_ARAVE</name>
<evidence type="ECO:0000313" key="2">
    <source>
        <dbReference type="Proteomes" id="UP000499080"/>
    </source>
</evidence>
<proteinExistence type="predicted"/>
<dbReference type="EMBL" id="BGPR01000118">
    <property type="protein sequence ID" value="GBL96203.1"/>
    <property type="molecule type" value="Genomic_DNA"/>
</dbReference>
<organism evidence="1 2">
    <name type="scientific">Araneus ventricosus</name>
    <name type="common">Orbweaver spider</name>
    <name type="synonym">Epeira ventricosa</name>
    <dbReference type="NCBI Taxonomy" id="182803"/>
    <lineage>
        <taxon>Eukaryota</taxon>
        <taxon>Metazoa</taxon>
        <taxon>Ecdysozoa</taxon>
        <taxon>Arthropoda</taxon>
        <taxon>Chelicerata</taxon>
        <taxon>Arachnida</taxon>
        <taxon>Araneae</taxon>
        <taxon>Araneomorphae</taxon>
        <taxon>Entelegynae</taxon>
        <taxon>Araneoidea</taxon>
        <taxon>Araneidae</taxon>
        <taxon>Araneus</taxon>
    </lineage>
</organism>
<dbReference type="AlphaFoldDB" id="A0A4Y2BW88"/>
<accession>A0A4Y2BW88</accession>
<keyword evidence="2" id="KW-1185">Reference proteome</keyword>